<gene>
    <name evidence="2" type="ORF">TWF694_004412</name>
</gene>
<dbReference type="AlphaFoldDB" id="A0AAV9WWB2"/>
<evidence type="ECO:0000256" key="1">
    <source>
        <dbReference type="SAM" id="MobiDB-lite"/>
    </source>
</evidence>
<reference evidence="2 3" key="1">
    <citation type="submission" date="2019-10" db="EMBL/GenBank/DDBJ databases">
        <authorList>
            <person name="Palmer J.M."/>
        </authorList>
    </citation>
    <scope>NUCLEOTIDE SEQUENCE [LARGE SCALE GENOMIC DNA]</scope>
    <source>
        <strain evidence="2 3">TWF694</strain>
    </source>
</reference>
<organism evidence="2 3">
    <name type="scientific">Orbilia ellipsospora</name>
    <dbReference type="NCBI Taxonomy" id="2528407"/>
    <lineage>
        <taxon>Eukaryota</taxon>
        <taxon>Fungi</taxon>
        <taxon>Dikarya</taxon>
        <taxon>Ascomycota</taxon>
        <taxon>Pezizomycotina</taxon>
        <taxon>Orbiliomycetes</taxon>
        <taxon>Orbiliales</taxon>
        <taxon>Orbiliaceae</taxon>
        <taxon>Orbilia</taxon>
    </lineage>
</organism>
<dbReference type="Proteomes" id="UP001365542">
    <property type="component" value="Unassembled WGS sequence"/>
</dbReference>
<evidence type="ECO:0000313" key="2">
    <source>
        <dbReference type="EMBL" id="KAK6527423.1"/>
    </source>
</evidence>
<feature type="region of interest" description="Disordered" evidence="1">
    <location>
        <begin position="160"/>
        <end position="188"/>
    </location>
</feature>
<comment type="caution">
    <text evidence="2">The sequence shown here is derived from an EMBL/GenBank/DDBJ whole genome shotgun (WGS) entry which is preliminary data.</text>
</comment>
<proteinExistence type="predicted"/>
<dbReference type="EMBL" id="JAVHJO010000015">
    <property type="protein sequence ID" value="KAK6527423.1"/>
    <property type="molecule type" value="Genomic_DNA"/>
</dbReference>
<feature type="compositionally biased region" description="Polar residues" evidence="1">
    <location>
        <begin position="160"/>
        <end position="173"/>
    </location>
</feature>
<keyword evidence="3" id="KW-1185">Reference proteome</keyword>
<accession>A0AAV9WWB2</accession>
<sequence>MACKREWSVNPTGSGADLDDSDKVEVVPGYLNDDDGIIVPEAGLLPPGFLSNGLYVIRAKGNAKILCRSPLGKAERSLANKAVVAITFTPTDVVIQSDKPMAAQSGGPTGSIKGNKLTRIWGWGAWERDGMVGDTEEGDPMRFYTLGSYSSGLWRTMKADTTTLPEASQAQSDEQSKTPPDLTKEGLR</sequence>
<protein>
    <submittedName>
        <fullName evidence="2">Uncharacterized protein</fullName>
    </submittedName>
</protein>
<name>A0AAV9WWB2_9PEZI</name>
<evidence type="ECO:0000313" key="3">
    <source>
        <dbReference type="Proteomes" id="UP001365542"/>
    </source>
</evidence>